<dbReference type="InterPro" id="IPR051692">
    <property type="entry name" value="OMP-like"/>
</dbReference>
<accession>A0ABZ2NWD4</accession>
<evidence type="ECO:0000313" key="1">
    <source>
        <dbReference type="EMBL" id="WXC78895.1"/>
    </source>
</evidence>
<dbReference type="EMBL" id="CP147711">
    <property type="protein sequence ID" value="WXC78895.1"/>
    <property type="molecule type" value="Genomic_DNA"/>
</dbReference>
<gene>
    <name evidence="1" type="ORF">WDK88_37085</name>
</gene>
<keyword evidence="2" id="KW-1185">Reference proteome</keyword>
<dbReference type="RefSeq" id="WP_338696302.1">
    <property type="nucleotide sequence ID" value="NZ_CP147708.1"/>
</dbReference>
<proteinExistence type="predicted"/>
<dbReference type="PANTHER" id="PTHR34001">
    <property type="entry name" value="BLL7405 PROTEIN"/>
    <property type="match status" value="1"/>
</dbReference>
<dbReference type="Proteomes" id="UP001432046">
    <property type="component" value="Chromosome"/>
</dbReference>
<reference evidence="1" key="2">
    <citation type="submission" date="2024-03" db="EMBL/GenBank/DDBJ databases">
        <authorList>
            <person name="Bromfield E.S.P."/>
            <person name="Cloutier S."/>
        </authorList>
    </citation>
    <scope>NUCLEOTIDE SEQUENCE</scope>
    <source>
        <strain evidence="1">5S5</strain>
    </source>
</reference>
<dbReference type="PANTHER" id="PTHR34001:SF3">
    <property type="entry name" value="BLL7405 PROTEIN"/>
    <property type="match status" value="1"/>
</dbReference>
<organism evidence="1 2">
    <name type="scientific">Bradyrhizobium septentrionale</name>
    <dbReference type="NCBI Taxonomy" id="1404411"/>
    <lineage>
        <taxon>Bacteria</taxon>
        <taxon>Pseudomonadati</taxon>
        <taxon>Pseudomonadota</taxon>
        <taxon>Alphaproteobacteria</taxon>
        <taxon>Hyphomicrobiales</taxon>
        <taxon>Nitrobacteraceae</taxon>
        <taxon>Bradyrhizobium</taxon>
    </lineage>
</organism>
<reference evidence="1" key="1">
    <citation type="journal article" date="2021" name="Int. J. Syst. Evol. Microbiol.">
        <title>Bradyrhizobium septentrionale sp. nov. (sv. septentrionale) and Bradyrhizobium quebecense sp. nov. (sv. septentrionale) associated with legumes native to Canada possess rearranged symbiosis genes and numerous insertion sequences.</title>
        <authorList>
            <person name="Bromfield E.S.P."/>
            <person name="Cloutier S."/>
        </authorList>
    </citation>
    <scope>NUCLEOTIDE SEQUENCE</scope>
    <source>
        <strain evidence="1">5S5</strain>
    </source>
</reference>
<sequence>MAIFVLYPSGTVDTKLGLEGTVALIALVAPSSAADLAAGPYVKALPAVIPIYDWSGFYVGINGGGGSAHQCWDVVNAGGAVVAPPVGMGLP</sequence>
<protein>
    <submittedName>
        <fullName evidence="1">Uncharacterized protein</fullName>
    </submittedName>
</protein>
<evidence type="ECO:0000313" key="2">
    <source>
        <dbReference type="Proteomes" id="UP001432046"/>
    </source>
</evidence>
<name>A0ABZ2NWD4_9BRAD</name>